<dbReference type="KEGG" id="alam:RT761_00223"/>
<dbReference type="RefSeq" id="WP_218112260.1">
    <property type="nucleotide sequence ID" value="NZ_CP065383.1"/>
</dbReference>
<evidence type="ECO:0000256" key="3">
    <source>
        <dbReference type="SAM" id="SignalP"/>
    </source>
</evidence>
<dbReference type="InterPro" id="IPR006059">
    <property type="entry name" value="SBP"/>
</dbReference>
<dbReference type="Proteomes" id="UP000594463">
    <property type="component" value="Chromosome"/>
</dbReference>
<dbReference type="PANTHER" id="PTHR43649:SF12">
    <property type="entry name" value="DIACETYLCHITOBIOSE BINDING PROTEIN DASA"/>
    <property type="match status" value="1"/>
</dbReference>
<evidence type="ECO:0000256" key="2">
    <source>
        <dbReference type="ARBA" id="ARBA00008520"/>
    </source>
</evidence>
<reference evidence="4 5" key="1">
    <citation type="journal article" date="2021" name="Nat. Commun.">
        <title>Isolation of a member of the candidate phylum Atribacteria reveals a unique cell membrane structure.</title>
        <authorList>
            <person name="Taiki K."/>
            <person name="Nobu M.K."/>
            <person name="Kusada H."/>
            <person name="Meng X.-Y."/>
            <person name="Hosoki N."/>
            <person name="Uematsu K."/>
            <person name="Yoshioka H."/>
            <person name="Kamagata Y."/>
            <person name="Tamaki H."/>
        </authorList>
    </citation>
    <scope>NUCLEOTIDE SEQUENCE [LARGE SCALE GENOMIC DNA]</scope>
    <source>
        <strain evidence="4 5">RT761</strain>
    </source>
</reference>
<keyword evidence="5" id="KW-1185">Reference proteome</keyword>
<feature type="signal peptide" evidence="3">
    <location>
        <begin position="1"/>
        <end position="25"/>
    </location>
</feature>
<organism evidence="4 5">
    <name type="scientific">Atribacter laminatus</name>
    <dbReference type="NCBI Taxonomy" id="2847778"/>
    <lineage>
        <taxon>Bacteria</taxon>
        <taxon>Pseudomonadati</taxon>
        <taxon>Atribacterota</taxon>
        <taxon>Atribacteria</taxon>
        <taxon>Atribacterales</taxon>
        <taxon>Atribacteraceae</taxon>
        <taxon>Atribacter</taxon>
    </lineage>
</organism>
<comment type="similarity">
    <text evidence="2">Belongs to the bacterial solute-binding protein 1 family.</text>
</comment>
<feature type="chain" id="PRO_5031187623" evidence="3">
    <location>
        <begin position="26"/>
        <end position="434"/>
    </location>
</feature>
<dbReference type="AlphaFoldDB" id="A0A7T1F1R7"/>
<evidence type="ECO:0000313" key="4">
    <source>
        <dbReference type="EMBL" id="QPM67035.1"/>
    </source>
</evidence>
<comment type="subcellular location">
    <subcellularLocation>
        <location evidence="1">Periplasm</location>
    </subcellularLocation>
</comment>
<name>A0A7T1F1R7_ATRLM</name>
<dbReference type="EMBL" id="CP065383">
    <property type="protein sequence ID" value="QPM67035.1"/>
    <property type="molecule type" value="Genomic_DNA"/>
</dbReference>
<dbReference type="GO" id="GO:0042597">
    <property type="term" value="C:periplasmic space"/>
    <property type="evidence" value="ECO:0007669"/>
    <property type="project" value="UniProtKB-SubCell"/>
</dbReference>
<keyword evidence="3" id="KW-0732">Signal</keyword>
<proteinExistence type="inferred from homology"/>
<evidence type="ECO:0000256" key="1">
    <source>
        <dbReference type="ARBA" id="ARBA00004418"/>
    </source>
</evidence>
<dbReference type="PANTHER" id="PTHR43649">
    <property type="entry name" value="ARABINOSE-BINDING PROTEIN-RELATED"/>
    <property type="match status" value="1"/>
</dbReference>
<accession>A0A7T1F1R7</accession>
<gene>
    <name evidence="4" type="ORF">RT761_00223</name>
</gene>
<dbReference type="Gene3D" id="3.40.190.10">
    <property type="entry name" value="Periplasmic binding protein-like II"/>
    <property type="match status" value="2"/>
</dbReference>
<evidence type="ECO:0000313" key="5">
    <source>
        <dbReference type="Proteomes" id="UP000594463"/>
    </source>
</evidence>
<sequence>MKKFFWFTLLIVIVTLSFGASLLLAAEPDFSKVPTAPKPEKLTIVLFEPVEQKAAIEVSKLFEEKFGIKVEINAIPWSNLHEKIIADLTARTGTYDIIFIPGLWSLEFIYADYIEPLNQFWDNPNLPKFDIEDYPASVVNLVSQDGNIYWIPHHGTTQILFYRKDLFEAEGLKPPETYDELFEIAAKFTNNPKYPDVWGFATTPAQGEFASSTWSTWLWSWGGDYFDENWNPIFNNEIGVASLEAYAEAVKKFSPPDSLNWGNDDSGAAFQQGRLAMLQMWPYLGAAMEDPSQSKVVGKVGYAPLPKKELLFPRLGSWGGTISKFSKNKEWAYMWLAFYNSKENTDNILVPSGVAVDRLSTVEELKDKILWQEAVNLSFEHTKERPGIPEITPIIDVWGLAVSKVVTGQADAKSALDEAAVKVRKILEDAGYYD</sequence>
<dbReference type="InterPro" id="IPR050490">
    <property type="entry name" value="Bact_solute-bd_prot1"/>
</dbReference>
<protein>
    <submittedName>
        <fullName evidence="4">Putative ABC transporter-binding protein</fullName>
    </submittedName>
</protein>
<dbReference type="SUPFAM" id="SSF53850">
    <property type="entry name" value="Periplasmic binding protein-like II"/>
    <property type="match status" value="1"/>
</dbReference>
<dbReference type="Pfam" id="PF01547">
    <property type="entry name" value="SBP_bac_1"/>
    <property type="match status" value="1"/>
</dbReference>
<dbReference type="CDD" id="cd13585">
    <property type="entry name" value="PBP2_TMBP_like"/>
    <property type="match status" value="1"/>
</dbReference>